<dbReference type="InterPro" id="IPR001633">
    <property type="entry name" value="EAL_dom"/>
</dbReference>
<comment type="caution">
    <text evidence="7">The sequence shown here is derived from an EMBL/GenBank/DDBJ whole genome shotgun (WGS) entry which is preliminary data.</text>
</comment>
<dbReference type="AlphaFoldDB" id="A0A7W8FRQ8"/>
<dbReference type="InterPro" id="IPR013767">
    <property type="entry name" value="PAS_fold"/>
</dbReference>
<dbReference type="InterPro" id="IPR052155">
    <property type="entry name" value="Biofilm_reg_signaling"/>
</dbReference>
<evidence type="ECO:0000259" key="4">
    <source>
        <dbReference type="PROSITE" id="PS50883"/>
    </source>
</evidence>
<accession>A0A7W8FRQ8</accession>
<dbReference type="InterPro" id="IPR029787">
    <property type="entry name" value="Nucleotide_cyclase"/>
</dbReference>
<dbReference type="SMART" id="SM00267">
    <property type="entry name" value="GGDEF"/>
    <property type="match status" value="1"/>
</dbReference>
<dbReference type="InterPro" id="IPR000700">
    <property type="entry name" value="PAS-assoc_C"/>
</dbReference>
<sequence length="1055" mass="119685">MKSVLFEFFSPFLVILSVFTAIISSYIALVLTQKINGANRVQKRTLTIFAAWAVGVGIFTMHFTGMAASNPTIRISYNPLILGGSLAASILGAYGAFYFLYFKNESKWKSVFSSLLLGAGIFLGHYIAVLAVREQMDFQINLLNTALSLIMAFVFSSLATRLFILAAYSKKSIARKSISAVVLGLSVAVMHYSSTSGSMMELQTEGRALNYADYSLLLFVLTMILFMIFLAVFFAVLDYRSLASEKQLQETLKESEERFRRLVELSPEPIVVQSDGDITFVNQACLNLVNAQTELDLVGKRVLDFVPKENREAIKQRISSMISGEDETPIEQKLVVPGGKALEVEIRGARMEFEGNPSIQLILRNITEQQRVRRKLEESEQRYQSLFLHNPEGVYSMDARGKMLNVNQALVDMLGYTRAEFGSLTFHEIVKPEFLPETIRNFELALKGTPRNYELVGIHRTGDSVPFHITNLPIIVDNEIIGVFGIAKNISKEKKAIRLLEENEEKYRSLFEQNLDAVFELDMDGNFTNVNHNAEKLTGYTKQELHAMAFPALIAENLQEVQQTFTLTKNGKSLRSEQKLVDKFGKQIEVDVNVVPMTRQGRVEGAFSIARDVTEKKRIEKKVNDLAFTDQLTGLPNRHWFYENLSKTAERAQQLNRSLAVVIIDFDDFKGVNDLLGHHGGDLFLQHVSERIKNCLRPSDRLSRHGGDEFIVVLEDADENYLERLSRKIIKEMNRPVILMDHDLVVTISIGISFQSNCTCDAGMLIRQADFALYSAKEKGKNNYQFYTDDLNEKATRKFQIENALRKAIDNGEFLLYYQPQIDLQSNRLVGLEALLRWQSPFGMVQPNEFIPIAEETGLILPIGEWVLDEACRQLKEWERLGFPLIKVSVNASARQFRDPNFSRKVDGILKKHQVDTRFFEIEITESVMFDVEEASQLMEELRKLGIKIAIDDFGAGFSSLTVIKNISIDTLKIDKSLIDDIIGNHRNLAILSAIIQVGKNLQTEVVAEGIETKEQMELLKSFNVTGQGYYFSKPALPEQFEKEWQQEKVWSQQR</sequence>
<dbReference type="PANTHER" id="PTHR44757:SF2">
    <property type="entry name" value="BIOFILM ARCHITECTURE MAINTENANCE PROTEIN MBAA"/>
    <property type="match status" value="1"/>
</dbReference>
<feature type="transmembrane region" description="Helical" evidence="1">
    <location>
        <begin position="12"/>
        <end position="32"/>
    </location>
</feature>
<dbReference type="Pfam" id="PF00563">
    <property type="entry name" value="EAL"/>
    <property type="match status" value="1"/>
</dbReference>
<keyword evidence="1" id="KW-0812">Transmembrane</keyword>
<dbReference type="InterPro" id="IPR035965">
    <property type="entry name" value="PAS-like_dom_sf"/>
</dbReference>
<dbReference type="InterPro" id="IPR001610">
    <property type="entry name" value="PAC"/>
</dbReference>
<dbReference type="OrthoDB" id="2624050at2"/>
<evidence type="ECO:0000259" key="3">
    <source>
        <dbReference type="PROSITE" id="PS50113"/>
    </source>
</evidence>
<dbReference type="InterPro" id="IPR043128">
    <property type="entry name" value="Rev_trsase/Diguanyl_cyclase"/>
</dbReference>
<keyword evidence="8" id="KW-1185">Reference proteome</keyword>
<dbReference type="CDD" id="cd00130">
    <property type="entry name" value="PAS"/>
    <property type="match status" value="3"/>
</dbReference>
<dbReference type="InterPro" id="IPR000160">
    <property type="entry name" value="GGDEF_dom"/>
</dbReference>
<protein>
    <submittedName>
        <fullName evidence="7">Diguanylate cyclase (GGDEF)-like protein/PAS domain S-box-containing protein</fullName>
    </submittedName>
</protein>
<evidence type="ECO:0000313" key="8">
    <source>
        <dbReference type="Proteomes" id="UP000525923"/>
    </source>
</evidence>
<evidence type="ECO:0000313" key="7">
    <source>
        <dbReference type="EMBL" id="MBB5179769.1"/>
    </source>
</evidence>
<dbReference type="SUPFAM" id="SSF55785">
    <property type="entry name" value="PYP-like sensor domain (PAS domain)"/>
    <property type="match status" value="3"/>
</dbReference>
<keyword evidence="1" id="KW-1133">Transmembrane helix</keyword>
<dbReference type="InterPro" id="IPR000014">
    <property type="entry name" value="PAS"/>
</dbReference>
<feature type="transmembrane region" description="Helical" evidence="1">
    <location>
        <begin position="44"/>
        <end position="68"/>
    </location>
</feature>
<dbReference type="Gene3D" id="3.30.450.20">
    <property type="entry name" value="PAS domain"/>
    <property type="match status" value="3"/>
</dbReference>
<feature type="domain" description="PAS" evidence="2">
    <location>
        <begin position="503"/>
        <end position="545"/>
    </location>
</feature>
<dbReference type="PROSITE" id="PS50112">
    <property type="entry name" value="PAS"/>
    <property type="match status" value="3"/>
</dbReference>
<dbReference type="CDD" id="cd01949">
    <property type="entry name" value="GGDEF"/>
    <property type="match status" value="1"/>
</dbReference>
<evidence type="ECO:0000256" key="1">
    <source>
        <dbReference type="PROSITE-ProRule" id="PRU00244"/>
    </source>
</evidence>
<dbReference type="EMBL" id="JACHHE010000003">
    <property type="protein sequence ID" value="MBB5179769.1"/>
    <property type="molecule type" value="Genomic_DNA"/>
</dbReference>
<evidence type="ECO:0000259" key="6">
    <source>
        <dbReference type="PROSITE" id="PS50924"/>
    </source>
</evidence>
<dbReference type="SMART" id="SM00086">
    <property type="entry name" value="PAC"/>
    <property type="match status" value="3"/>
</dbReference>
<dbReference type="NCBIfam" id="TIGR00229">
    <property type="entry name" value="sensory_box"/>
    <property type="match status" value="3"/>
</dbReference>
<dbReference type="SMART" id="SM00052">
    <property type="entry name" value="EAL"/>
    <property type="match status" value="1"/>
</dbReference>
<dbReference type="Gene3D" id="3.30.70.270">
    <property type="match status" value="1"/>
</dbReference>
<reference evidence="7 8" key="1">
    <citation type="submission" date="2020-08" db="EMBL/GenBank/DDBJ databases">
        <title>Genomic Encyclopedia of Type Strains, Phase IV (KMG-IV): sequencing the most valuable type-strain genomes for metagenomic binning, comparative biology and taxonomic classification.</title>
        <authorList>
            <person name="Goeker M."/>
        </authorList>
    </citation>
    <scope>NUCLEOTIDE SEQUENCE [LARGE SCALE GENOMIC DNA]</scope>
    <source>
        <strain evidence="7 8">DSM 15895</strain>
    </source>
</reference>
<keyword evidence="1" id="KW-0472">Membrane</keyword>
<dbReference type="RefSeq" id="WP_135503550.1">
    <property type="nucleotide sequence ID" value="NZ_JACHHE010000003.1"/>
</dbReference>
<organism evidence="7 8">
    <name type="scientific">Planococcus koreensis</name>
    <dbReference type="NCBI Taxonomy" id="112331"/>
    <lineage>
        <taxon>Bacteria</taxon>
        <taxon>Bacillati</taxon>
        <taxon>Bacillota</taxon>
        <taxon>Bacilli</taxon>
        <taxon>Bacillales</taxon>
        <taxon>Caryophanaceae</taxon>
        <taxon>Planococcus</taxon>
    </lineage>
</organism>
<dbReference type="SMART" id="SM00091">
    <property type="entry name" value="PAS"/>
    <property type="match status" value="3"/>
</dbReference>
<feature type="domain" description="PAS" evidence="2">
    <location>
        <begin position="379"/>
        <end position="449"/>
    </location>
</feature>
<dbReference type="Pfam" id="PF03707">
    <property type="entry name" value="MHYT"/>
    <property type="match status" value="2"/>
</dbReference>
<feature type="transmembrane region" description="Helical" evidence="1">
    <location>
        <begin position="80"/>
        <end position="102"/>
    </location>
</feature>
<dbReference type="PROSITE" id="PS50924">
    <property type="entry name" value="MHYT"/>
    <property type="match status" value="1"/>
</dbReference>
<dbReference type="InterPro" id="IPR035919">
    <property type="entry name" value="EAL_sf"/>
</dbReference>
<proteinExistence type="predicted"/>
<feature type="transmembrane region" description="Helical" evidence="1">
    <location>
        <begin position="214"/>
        <end position="237"/>
    </location>
</feature>
<dbReference type="SUPFAM" id="SSF141868">
    <property type="entry name" value="EAL domain-like"/>
    <property type="match status" value="1"/>
</dbReference>
<dbReference type="GO" id="GO:0016020">
    <property type="term" value="C:membrane"/>
    <property type="evidence" value="ECO:0007669"/>
    <property type="project" value="UniProtKB-UniRule"/>
</dbReference>
<name>A0A7W8FRQ8_9BACL</name>
<feature type="domain" description="EAL" evidence="4">
    <location>
        <begin position="798"/>
        <end position="1049"/>
    </location>
</feature>
<dbReference type="PROSITE" id="PS50887">
    <property type="entry name" value="GGDEF"/>
    <property type="match status" value="1"/>
</dbReference>
<gene>
    <name evidence="7" type="ORF">HNQ44_001193</name>
</gene>
<dbReference type="Pfam" id="PF00989">
    <property type="entry name" value="PAS"/>
    <property type="match status" value="1"/>
</dbReference>
<dbReference type="SUPFAM" id="SSF55073">
    <property type="entry name" value="Nucleotide cyclase"/>
    <property type="match status" value="1"/>
</dbReference>
<dbReference type="NCBIfam" id="TIGR00254">
    <property type="entry name" value="GGDEF"/>
    <property type="match status" value="1"/>
</dbReference>
<dbReference type="FunFam" id="3.30.70.270:FF:000001">
    <property type="entry name" value="Diguanylate cyclase domain protein"/>
    <property type="match status" value="1"/>
</dbReference>
<dbReference type="PROSITE" id="PS50113">
    <property type="entry name" value="PAC"/>
    <property type="match status" value="1"/>
</dbReference>
<dbReference type="Pfam" id="PF13426">
    <property type="entry name" value="PAS_9"/>
    <property type="match status" value="2"/>
</dbReference>
<feature type="transmembrane region" description="Helical" evidence="1">
    <location>
        <begin position="114"/>
        <end position="133"/>
    </location>
</feature>
<evidence type="ECO:0000259" key="2">
    <source>
        <dbReference type="PROSITE" id="PS50112"/>
    </source>
</evidence>
<dbReference type="Proteomes" id="UP000525923">
    <property type="component" value="Unassembled WGS sequence"/>
</dbReference>
<dbReference type="Gene3D" id="3.20.20.450">
    <property type="entry name" value="EAL domain"/>
    <property type="match status" value="1"/>
</dbReference>
<feature type="transmembrane region" description="Helical" evidence="1">
    <location>
        <begin position="145"/>
        <end position="165"/>
    </location>
</feature>
<dbReference type="Pfam" id="PF00990">
    <property type="entry name" value="GGDEF"/>
    <property type="match status" value="1"/>
</dbReference>
<dbReference type="CDD" id="cd01948">
    <property type="entry name" value="EAL"/>
    <property type="match status" value="1"/>
</dbReference>
<evidence type="ECO:0000259" key="5">
    <source>
        <dbReference type="PROSITE" id="PS50887"/>
    </source>
</evidence>
<dbReference type="PANTHER" id="PTHR44757">
    <property type="entry name" value="DIGUANYLATE CYCLASE DGCP"/>
    <property type="match status" value="1"/>
</dbReference>
<feature type="domain" description="PAC" evidence="3">
    <location>
        <begin position="574"/>
        <end position="625"/>
    </location>
</feature>
<feature type="domain" description="MHYT" evidence="6">
    <location>
        <begin position="9"/>
        <end position="201"/>
    </location>
</feature>
<dbReference type="PROSITE" id="PS50883">
    <property type="entry name" value="EAL"/>
    <property type="match status" value="1"/>
</dbReference>
<dbReference type="GO" id="GO:0006355">
    <property type="term" value="P:regulation of DNA-templated transcription"/>
    <property type="evidence" value="ECO:0007669"/>
    <property type="project" value="InterPro"/>
</dbReference>
<dbReference type="InterPro" id="IPR005330">
    <property type="entry name" value="MHYT_dom"/>
</dbReference>
<feature type="domain" description="PAS" evidence="2">
    <location>
        <begin position="255"/>
        <end position="325"/>
    </location>
</feature>
<feature type="domain" description="GGDEF" evidence="5">
    <location>
        <begin position="657"/>
        <end position="789"/>
    </location>
</feature>